<name>F8IH29_ALIAT</name>
<organism evidence="1 2">
    <name type="scientific">Alicyclobacillus acidocaldarius (strain Tc-4-1)</name>
    <name type="common">Bacillus acidocaldarius</name>
    <dbReference type="NCBI Taxonomy" id="1048834"/>
    <lineage>
        <taxon>Bacteria</taxon>
        <taxon>Bacillati</taxon>
        <taxon>Bacillota</taxon>
        <taxon>Bacilli</taxon>
        <taxon>Bacillales</taxon>
        <taxon>Alicyclobacillaceae</taxon>
        <taxon>Alicyclobacillus</taxon>
    </lineage>
</organism>
<proteinExistence type="predicted"/>
<protein>
    <submittedName>
        <fullName evidence="1">Uncharacterized protein</fullName>
    </submittedName>
</protein>
<dbReference type="Proteomes" id="UP000000292">
    <property type="component" value="Chromosome"/>
</dbReference>
<evidence type="ECO:0000313" key="1">
    <source>
        <dbReference type="EMBL" id="AEJ44382.1"/>
    </source>
</evidence>
<reference evidence="1 2" key="1">
    <citation type="journal article" date="2011" name="J. Bacteriol.">
        <title>Complete Genome Sequence of Alicyclobacillus acidocaldarius Strain Tc-4-1.</title>
        <authorList>
            <person name="Chen Y."/>
            <person name="He Y."/>
            <person name="Zhang B."/>
            <person name="Yang J."/>
            <person name="Li W."/>
            <person name="Dong Z."/>
            <person name="Hu S."/>
        </authorList>
    </citation>
    <scope>NUCLEOTIDE SEQUENCE [LARGE SCALE GENOMIC DNA]</scope>
    <source>
        <strain evidence="1 2">Tc-4-1</strain>
    </source>
</reference>
<sequence>MLGAVPLIELVGAICMAIFKPNRLRASNALIGLLQLDFE</sequence>
<accession>F8IH29</accession>
<gene>
    <name evidence="1" type="ordered locus">TC41_2483</name>
</gene>
<dbReference type="HOGENOM" id="CLU_3303632_0_0_9"/>
<dbReference type="EMBL" id="CP002902">
    <property type="protein sequence ID" value="AEJ44382.1"/>
    <property type="molecule type" value="Genomic_DNA"/>
</dbReference>
<evidence type="ECO:0000313" key="2">
    <source>
        <dbReference type="Proteomes" id="UP000000292"/>
    </source>
</evidence>
<reference evidence="2" key="2">
    <citation type="submission" date="2011-06" db="EMBL/GenBank/DDBJ databases">
        <title>The complete genome sequence of Alicyclobacillus acidocaldarius sp. Tc-4-1.</title>
        <authorList>
            <person name="Chen Y."/>
            <person name="He Y."/>
            <person name="Dong Z."/>
            <person name="Hu S."/>
        </authorList>
    </citation>
    <scope>NUCLEOTIDE SEQUENCE [LARGE SCALE GENOMIC DNA]</scope>
    <source>
        <strain evidence="2">Tc-4-1</strain>
    </source>
</reference>
<dbReference type="KEGG" id="aad:TC41_2483"/>
<dbReference type="AlphaFoldDB" id="F8IH29"/>